<dbReference type="EMBL" id="AGNL01016512">
    <property type="protein sequence ID" value="EJK65045.1"/>
    <property type="molecule type" value="Genomic_DNA"/>
</dbReference>
<feature type="region of interest" description="Disordered" evidence="1">
    <location>
        <begin position="58"/>
        <end position="98"/>
    </location>
</feature>
<evidence type="ECO:0000313" key="2">
    <source>
        <dbReference type="EMBL" id="EJK65045.1"/>
    </source>
</evidence>
<sequence>MVFNPYKKAAAKPPASVAPPLQSRPPPGLKRAAVIPARTPAAKNAGRDANAAVTITTAATASKTPASAPPAKGGASAVKKTPGASRGDPSAALKAGGK</sequence>
<evidence type="ECO:0000256" key="1">
    <source>
        <dbReference type="SAM" id="MobiDB-lite"/>
    </source>
</evidence>
<organism evidence="2 3">
    <name type="scientific">Thalassiosira oceanica</name>
    <name type="common">Marine diatom</name>
    <dbReference type="NCBI Taxonomy" id="159749"/>
    <lineage>
        <taxon>Eukaryota</taxon>
        <taxon>Sar</taxon>
        <taxon>Stramenopiles</taxon>
        <taxon>Ochrophyta</taxon>
        <taxon>Bacillariophyta</taxon>
        <taxon>Coscinodiscophyceae</taxon>
        <taxon>Thalassiosirophycidae</taxon>
        <taxon>Thalassiosirales</taxon>
        <taxon>Thalassiosiraceae</taxon>
        <taxon>Thalassiosira</taxon>
    </lineage>
</organism>
<comment type="caution">
    <text evidence="2">The sequence shown here is derived from an EMBL/GenBank/DDBJ whole genome shotgun (WGS) entry which is preliminary data.</text>
</comment>
<feature type="compositionally biased region" description="Low complexity" evidence="1">
    <location>
        <begin position="58"/>
        <end position="79"/>
    </location>
</feature>
<protein>
    <submittedName>
        <fullName evidence="2">Uncharacterized protein</fullName>
    </submittedName>
</protein>
<feature type="region of interest" description="Disordered" evidence="1">
    <location>
        <begin position="1"/>
        <end position="31"/>
    </location>
</feature>
<evidence type="ECO:0000313" key="3">
    <source>
        <dbReference type="Proteomes" id="UP000266841"/>
    </source>
</evidence>
<name>K0SI42_THAOC</name>
<proteinExistence type="predicted"/>
<feature type="compositionally biased region" description="Low complexity" evidence="1">
    <location>
        <begin position="1"/>
        <end position="20"/>
    </location>
</feature>
<reference evidence="2 3" key="1">
    <citation type="journal article" date="2012" name="Genome Biol.">
        <title>Genome and low-iron response of an oceanic diatom adapted to chronic iron limitation.</title>
        <authorList>
            <person name="Lommer M."/>
            <person name="Specht M."/>
            <person name="Roy A.S."/>
            <person name="Kraemer L."/>
            <person name="Andreson R."/>
            <person name="Gutowska M.A."/>
            <person name="Wolf J."/>
            <person name="Bergner S.V."/>
            <person name="Schilhabel M.B."/>
            <person name="Klostermeier U.C."/>
            <person name="Beiko R.G."/>
            <person name="Rosenstiel P."/>
            <person name="Hippler M."/>
            <person name="Laroche J."/>
        </authorList>
    </citation>
    <scope>NUCLEOTIDE SEQUENCE [LARGE SCALE GENOMIC DNA]</scope>
    <source>
        <strain evidence="2 3">CCMP1005</strain>
    </source>
</reference>
<dbReference type="AlphaFoldDB" id="K0SI42"/>
<gene>
    <name evidence="2" type="ORF">THAOC_14158</name>
</gene>
<dbReference type="Proteomes" id="UP000266841">
    <property type="component" value="Unassembled WGS sequence"/>
</dbReference>
<feature type="non-terminal residue" evidence="2">
    <location>
        <position position="98"/>
    </location>
</feature>
<keyword evidence="3" id="KW-1185">Reference proteome</keyword>
<accession>K0SI42</accession>